<proteinExistence type="inferred from homology"/>
<keyword evidence="3" id="KW-0547">Nucleotide-binding</keyword>
<keyword evidence="4" id="KW-0067">ATP-binding</keyword>
<evidence type="ECO:0000313" key="6">
    <source>
        <dbReference type="EMBL" id="GAA0647554.1"/>
    </source>
</evidence>
<dbReference type="SUPFAM" id="SSF52540">
    <property type="entry name" value="P-loop containing nucleoside triphosphate hydrolases"/>
    <property type="match status" value="1"/>
</dbReference>
<sequence>MSLLYGAYSPGTPRRARGPFIVLEGISGIGKSTLARVLAARLNAGTLHTVPDFYMPWAPVMNAHTRALPQFAFYLSGALHASDIVRRHLAQGPVVSDRYVSSVLAYHSAVHELDLAQVTALLAPFRTYFAPPDRTFYLRCTDRTLHNRMARKKDRNQDDHDMITVPGRLERLRANFDKVAANDPTAVIIDTDDRTPGELADIITRHLTEPST</sequence>
<dbReference type="Proteomes" id="UP001500724">
    <property type="component" value="Unassembled WGS sequence"/>
</dbReference>
<keyword evidence="7" id="KW-1185">Reference proteome</keyword>
<dbReference type="InterPro" id="IPR039430">
    <property type="entry name" value="Thymidylate_kin-like_dom"/>
</dbReference>
<organism evidence="6 7">
    <name type="scientific">Streptomyces thermocarboxydovorans</name>
    <dbReference type="NCBI Taxonomy" id="59298"/>
    <lineage>
        <taxon>Bacteria</taxon>
        <taxon>Bacillati</taxon>
        <taxon>Actinomycetota</taxon>
        <taxon>Actinomycetes</taxon>
        <taxon>Kitasatosporales</taxon>
        <taxon>Streptomycetaceae</taxon>
        <taxon>Streptomyces</taxon>
    </lineage>
</organism>
<comment type="similarity">
    <text evidence="1">Belongs to the thymidylate kinase family.</text>
</comment>
<dbReference type="EMBL" id="BAAAGU010000024">
    <property type="protein sequence ID" value="GAA0647554.1"/>
    <property type="molecule type" value="Genomic_DNA"/>
</dbReference>
<dbReference type="InterPro" id="IPR027417">
    <property type="entry name" value="P-loop_NTPase"/>
</dbReference>
<protein>
    <recommendedName>
        <fullName evidence="2">Thymidylate kinase</fullName>
    </recommendedName>
</protein>
<dbReference type="Gene3D" id="3.40.50.300">
    <property type="entry name" value="P-loop containing nucleotide triphosphate hydrolases"/>
    <property type="match status" value="1"/>
</dbReference>
<evidence type="ECO:0000256" key="1">
    <source>
        <dbReference type="ARBA" id="ARBA00009776"/>
    </source>
</evidence>
<dbReference type="PANTHER" id="PTHR10344">
    <property type="entry name" value="THYMIDYLATE KINASE"/>
    <property type="match status" value="1"/>
</dbReference>
<evidence type="ECO:0000256" key="3">
    <source>
        <dbReference type="ARBA" id="ARBA00022741"/>
    </source>
</evidence>
<dbReference type="Pfam" id="PF02223">
    <property type="entry name" value="Thymidylate_kin"/>
    <property type="match status" value="1"/>
</dbReference>
<accession>A0ABN1HGN3</accession>
<gene>
    <name evidence="6" type="ORF">GCM10009535_26660</name>
</gene>
<feature type="domain" description="Thymidylate kinase-like" evidence="5">
    <location>
        <begin position="23"/>
        <end position="193"/>
    </location>
</feature>
<evidence type="ECO:0000259" key="5">
    <source>
        <dbReference type="Pfam" id="PF02223"/>
    </source>
</evidence>
<reference evidence="6 7" key="1">
    <citation type="journal article" date="2019" name="Int. J. Syst. Evol. Microbiol.">
        <title>The Global Catalogue of Microorganisms (GCM) 10K type strain sequencing project: providing services to taxonomists for standard genome sequencing and annotation.</title>
        <authorList>
            <consortium name="The Broad Institute Genomics Platform"/>
            <consortium name="The Broad Institute Genome Sequencing Center for Infectious Disease"/>
            <person name="Wu L."/>
            <person name="Ma J."/>
        </authorList>
    </citation>
    <scope>NUCLEOTIDE SEQUENCE [LARGE SCALE GENOMIC DNA]</scope>
    <source>
        <strain evidence="6 7">JCM 10367</strain>
    </source>
</reference>
<name>A0ABN1HGN3_9ACTN</name>
<evidence type="ECO:0000313" key="7">
    <source>
        <dbReference type="Proteomes" id="UP001500724"/>
    </source>
</evidence>
<dbReference type="CDD" id="cd01672">
    <property type="entry name" value="TMPK"/>
    <property type="match status" value="1"/>
</dbReference>
<dbReference type="PANTHER" id="PTHR10344:SF4">
    <property type="entry name" value="UMP-CMP KINASE 2, MITOCHONDRIAL"/>
    <property type="match status" value="1"/>
</dbReference>
<evidence type="ECO:0000256" key="2">
    <source>
        <dbReference type="ARBA" id="ARBA00017144"/>
    </source>
</evidence>
<comment type="caution">
    <text evidence="6">The sequence shown here is derived from an EMBL/GenBank/DDBJ whole genome shotgun (WGS) entry which is preliminary data.</text>
</comment>
<dbReference type="RefSeq" id="WP_344000683.1">
    <property type="nucleotide sequence ID" value="NZ_BAAAGU010000024.1"/>
</dbReference>
<evidence type="ECO:0000256" key="4">
    <source>
        <dbReference type="ARBA" id="ARBA00022840"/>
    </source>
</evidence>